<organism evidence="1 2">
    <name type="scientific">Microbulbifer epialgicus</name>
    <dbReference type="NCBI Taxonomy" id="393907"/>
    <lineage>
        <taxon>Bacteria</taxon>
        <taxon>Pseudomonadati</taxon>
        <taxon>Pseudomonadota</taxon>
        <taxon>Gammaproteobacteria</taxon>
        <taxon>Cellvibrionales</taxon>
        <taxon>Microbulbiferaceae</taxon>
        <taxon>Microbulbifer</taxon>
    </lineage>
</organism>
<dbReference type="Pfam" id="PF05762">
    <property type="entry name" value="VWA_CoxE"/>
    <property type="match status" value="1"/>
</dbReference>
<evidence type="ECO:0000313" key="2">
    <source>
        <dbReference type="Proteomes" id="UP001569428"/>
    </source>
</evidence>
<dbReference type="EMBL" id="JBGMEK010000043">
    <property type="protein sequence ID" value="MFA0812500.1"/>
    <property type="molecule type" value="Genomic_DNA"/>
</dbReference>
<dbReference type="Proteomes" id="UP001569428">
    <property type="component" value="Unassembled WGS sequence"/>
</dbReference>
<reference evidence="1 2" key="1">
    <citation type="submission" date="2024-08" db="EMBL/GenBank/DDBJ databases">
        <authorList>
            <person name="Ishaq N."/>
        </authorList>
    </citation>
    <scope>NUCLEOTIDE SEQUENCE [LARGE SCALE GENOMIC DNA]</scope>
    <source>
        <strain evidence="1 2">DSM 18651</strain>
    </source>
</reference>
<dbReference type="InterPro" id="IPR008912">
    <property type="entry name" value="Uncharacterised_CoxE"/>
</dbReference>
<sequence length="395" mass="45735">MLIGFFLNLRRYKLPVSITELLALLEALQQHLVFADLEEFYFLARVCLVKDEKHFDKFDRAFEAYFKDLQTLDDDDIVGQMIPEDWLRAEFLKQLTEEERAKVQSLGGLEKLLEEFKKRLEEQKKRHSGGNRWIGTGGTSPFGNSGFHPGGIRVGGKGRNRSAAKVWEKRQFRNLDDSISLGTRNIQVALRKLRKFARTGAAEELDLDNTISSTARNAGLLDIQMVPERHNAIKVLIFFDVGGSMDPYVRVCEELFSACRSEFKHLEYFYFHNFVYEYVWRDNQRRFSENTSLLEVLRTYAKDYKVIFVGDASMAPYEIASRYGSVEHMNEEPGSAWMERVTDTYSNLIWLNPVGEEYWQYTSSIGMTQRLVGGHMYPMTLEGLDRAIAYLVKGR</sequence>
<evidence type="ECO:0000313" key="1">
    <source>
        <dbReference type="EMBL" id="MFA0812500.1"/>
    </source>
</evidence>
<proteinExistence type="predicted"/>
<keyword evidence="2" id="KW-1185">Reference proteome</keyword>
<accession>A0ABV4P479</accession>
<protein>
    <submittedName>
        <fullName evidence="1">VWA domain-containing protein</fullName>
    </submittedName>
</protein>
<dbReference type="PANTHER" id="PTHR39338:SF7">
    <property type="entry name" value="BLL6692 PROTEIN"/>
    <property type="match status" value="1"/>
</dbReference>
<dbReference type="RefSeq" id="WP_371840170.1">
    <property type="nucleotide sequence ID" value="NZ_JBGMEK010000043.1"/>
</dbReference>
<gene>
    <name evidence="1" type="ORF">ACCI49_16425</name>
</gene>
<dbReference type="PANTHER" id="PTHR39338">
    <property type="entry name" value="BLL5662 PROTEIN-RELATED"/>
    <property type="match status" value="1"/>
</dbReference>
<name>A0ABV4P479_9GAMM</name>
<comment type="caution">
    <text evidence="1">The sequence shown here is derived from an EMBL/GenBank/DDBJ whole genome shotgun (WGS) entry which is preliminary data.</text>
</comment>